<keyword evidence="2" id="KW-1185">Reference proteome</keyword>
<evidence type="ECO:0000313" key="1">
    <source>
        <dbReference type="EMBL" id="RBP36333.1"/>
    </source>
</evidence>
<proteinExistence type="predicted"/>
<protein>
    <submittedName>
        <fullName evidence="1">Uncharacterized protein</fullName>
    </submittedName>
</protein>
<dbReference type="AlphaFoldDB" id="A0A366H3C0"/>
<sequence>MKAPSGMSAMRTLTVAILAVPVLYVLSFPPIAALAAERLPGPHPDPVYPPAPVWLVRYGQPYFSLMKTSVLQVPLKSYFDWWWLFRFP</sequence>
<reference evidence="1 2" key="1">
    <citation type="submission" date="2018-06" db="EMBL/GenBank/DDBJ databases">
        <title>Genomic Encyclopedia of Type Strains, Phase IV (KMG-IV): sequencing the most valuable type-strain genomes for metagenomic binning, comparative biology and taxonomic classification.</title>
        <authorList>
            <person name="Goeker M."/>
        </authorList>
    </citation>
    <scope>NUCLEOTIDE SEQUENCE [LARGE SCALE GENOMIC DNA]</scope>
    <source>
        <strain evidence="1 2">DSM 25532</strain>
    </source>
</reference>
<dbReference type="EMBL" id="QNRR01000017">
    <property type="protein sequence ID" value="RBP36333.1"/>
    <property type="molecule type" value="Genomic_DNA"/>
</dbReference>
<organism evidence="1 2">
    <name type="scientific">Roseimicrobium gellanilyticum</name>
    <dbReference type="NCBI Taxonomy" id="748857"/>
    <lineage>
        <taxon>Bacteria</taxon>
        <taxon>Pseudomonadati</taxon>
        <taxon>Verrucomicrobiota</taxon>
        <taxon>Verrucomicrobiia</taxon>
        <taxon>Verrucomicrobiales</taxon>
        <taxon>Verrucomicrobiaceae</taxon>
        <taxon>Roseimicrobium</taxon>
    </lineage>
</organism>
<evidence type="ECO:0000313" key="2">
    <source>
        <dbReference type="Proteomes" id="UP000253426"/>
    </source>
</evidence>
<gene>
    <name evidence="1" type="ORF">DES53_11722</name>
</gene>
<accession>A0A366H3C0</accession>
<dbReference type="Proteomes" id="UP000253426">
    <property type="component" value="Unassembled WGS sequence"/>
</dbReference>
<comment type="caution">
    <text evidence="1">The sequence shown here is derived from an EMBL/GenBank/DDBJ whole genome shotgun (WGS) entry which is preliminary data.</text>
</comment>
<name>A0A366H3C0_9BACT</name>